<dbReference type="RefSeq" id="WP_052631956.1">
    <property type="nucleotide sequence ID" value="NZ_CP011144.1"/>
</dbReference>
<reference evidence="3 4" key="1">
    <citation type="journal article" date="2015" name="Genome Announc.">
        <title>Complete Genome Sequence of Pseudoxanthomonas suwonensis Strain J1, a Cellulose-Degrading Bacterium Isolated from Leaf- and Wood-Enriched Soil.</title>
        <authorList>
            <person name="Hou L."/>
            <person name="Jiang J."/>
            <person name="Xu Z."/>
            <person name="Zhou Y."/>
            <person name="Leung F.C."/>
        </authorList>
    </citation>
    <scope>NUCLEOTIDE SEQUENCE [LARGE SCALE GENOMIC DNA]</scope>
    <source>
        <strain evidence="3 4">J1</strain>
    </source>
</reference>
<dbReference type="KEGG" id="psuw:WQ53_09625"/>
<dbReference type="PATRIC" id="fig|314722.6.peg.2065"/>
<evidence type="ECO:0000256" key="1">
    <source>
        <dbReference type="SAM" id="MobiDB-lite"/>
    </source>
</evidence>
<keyword evidence="2" id="KW-0732">Signal</keyword>
<name>A0A0E3UN86_9GAMM</name>
<evidence type="ECO:0000313" key="3">
    <source>
        <dbReference type="EMBL" id="AKC86971.1"/>
    </source>
</evidence>
<dbReference type="PROSITE" id="PS51257">
    <property type="entry name" value="PROKAR_LIPOPROTEIN"/>
    <property type="match status" value="1"/>
</dbReference>
<evidence type="ECO:0008006" key="5">
    <source>
        <dbReference type="Google" id="ProtNLM"/>
    </source>
</evidence>
<feature type="compositionally biased region" description="Pro residues" evidence="1">
    <location>
        <begin position="43"/>
        <end position="53"/>
    </location>
</feature>
<feature type="signal peptide" evidence="2">
    <location>
        <begin position="1"/>
        <end position="20"/>
    </location>
</feature>
<protein>
    <recommendedName>
        <fullName evidence="5">Secreted protein</fullName>
    </recommendedName>
</protein>
<feature type="region of interest" description="Disordered" evidence="1">
    <location>
        <begin position="28"/>
        <end position="55"/>
    </location>
</feature>
<dbReference type="EMBL" id="CP011144">
    <property type="protein sequence ID" value="AKC86971.1"/>
    <property type="molecule type" value="Genomic_DNA"/>
</dbReference>
<evidence type="ECO:0000256" key="2">
    <source>
        <dbReference type="SAM" id="SignalP"/>
    </source>
</evidence>
<organism evidence="3 4">
    <name type="scientific">Pseudoxanthomonas suwonensis</name>
    <dbReference type="NCBI Taxonomy" id="314722"/>
    <lineage>
        <taxon>Bacteria</taxon>
        <taxon>Pseudomonadati</taxon>
        <taxon>Pseudomonadota</taxon>
        <taxon>Gammaproteobacteria</taxon>
        <taxon>Lysobacterales</taxon>
        <taxon>Lysobacteraceae</taxon>
        <taxon>Pseudoxanthomonas</taxon>
    </lineage>
</organism>
<dbReference type="Proteomes" id="UP000033067">
    <property type="component" value="Chromosome"/>
</dbReference>
<accession>A0A0E3UN86</accession>
<gene>
    <name evidence="3" type="ORF">WQ53_09625</name>
</gene>
<feature type="chain" id="PRO_5002413349" description="Secreted protein" evidence="2">
    <location>
        <begin position="21"/>
        <end position="463"/>
    </location>
</feature>
<sequence>MSYRNSVATVLLCCAGLLLATACSRGPQDAPATMSAAQDLPTGPAPAPDPHGTPDPAVVERLIAAGIEPAEARLLALTTSQTSQPEPGLVQLVMTYPWGDVYRAGIRARRVGADEVKPFEVLASSITPQRISGTFRYYVDLADLPPEALASLAEPARAAPSMGLIDFFIASAHAQQLREYAGPNAVNDDGGFMEIVYNWAIGQAGDEARDAVVGTAFGEKAGGGITKALDALKAAEAFARLSDKTPKMLDELDRLRACAENPTNPLTRRFYEQNPGEKDRILDLIDGAKAHIVGNAVGSASGTLGNLISSAGKGAVKIVGVALGPLVDKAQADIDGLNRTTLQELRNRVPSCGGRSFHFSCGGHDPIEQDVCDIRTSFVLNGPLFGHELSGGLTGTTRIVRTPSSAGVHWGGSGTYAITFPDGEGKPGTMQVQAEGATRTSGGLAQTTGDEMCTLTPIDSCRD</sequence>
<dbReference type="OrthoDB" id="6058196at2"/>
<proteinExistence type="predicted"/>
<evidence type="ECO:0000313" key="4">
    <source>
        <dbReference type="Proteomes" id="UP000033067"/>
    </source>
</evidence>
<keyword evidence="4" id="KW-1185">Reference proteome</keyword>
<dbReference type="AlphaFoldDB" id="A0A0E3UN86"/>